<dbReference type="AlphaFoldDB" id="A0A3L6PRV5"/>
<dbReference type="EMBL" id="PQIB02000015">
    <property type="protein sequence ID" value="RLM64472.1"/>
    <property type="molecule type" value="Genomic_DNA"/>
</dbReference>
<evidence type="ECO:0000313" key="2">
    <source>
        <dbReference type="Proteomes" id="UP000275267"/>
    </source>
</evidence>
<comment type="caution">
    <text evidence="1">The sequence shown here is derived from an EMBL/GenBank/DDBJ whole genome shotgun (WGS) entry which is preliminary data.</text>
</comment>
<evidence type="ECO:0000313" key="1">
    <source>
        <dbReference type="EMBL" id="RLM64472.1"/>
    </source>
</evidence>
<sequence length="76" mass="8455">MVLDPSMPARECMDKENIRGNLYEHVEQHTILQARAAELDGQLLSINKVRRFIEEFNGVGVGVATDIQVEMLAGDA</sequence>
<keyword evidence="2" id="KW-1185">Reference proteome</keyword>
<name>A0A3L6PRV5_PANMI</name>
<protein>
    <submittedName>
        <fullName evidence="1">Uncharacterized protein</fullName>
    </submittedName>
</protein>
<proteinExistence type="predicted"/>
<organism evidence="1 2">
    <name type="scientific">Panicum miliaceum</name>
    <name type="common">Proso millet</name>
    <name type="synonym">Broomcorn millet</name>
    <dbReference type="NCBI Taxonomy" id="4540"/>
    <lineage>
        <taxon>Eukaryota</taxon>
        <taxon>Viridiplantae</taxon>
        <taxon>Streptophyta</taxon>
        <taxon>Embryophyta</taxon>
        <taxon>Tracheophyta</taxon>
        <taxon>Spermatophyta</taxon>
        <taxon>Magnoliopsida</taxon>
        <taxon>Liliopsida</taxon>
        <taxon>Poales</taxon>
        <taxon>Poaceae</taxon>
        <taxon>PACMAD clade</taxon>
        <taxon>Panicoideae</taxon>
        <taxon>Panicodae</taxon>
        <taxon>Paniceae</taxon>
        <taxon>Panicinae</taxon>
        <taxon>Panicum</taxon>
        <taxon>Panicum sect. Panicum</taxon>
    </lineage>
</organism>
<dbReference type="Proteomes" id="UP000275267">
    <property type="component" value="Unassembled WGS sequence"/>
</dbReference>
<reference evidence="2" key="1">
    <citation type="journal article" date="2019" name="Nat. Commun.">
        <title>The genome of broomcorn millet.</title>
        <authorList>
            <person name="Zou C."/>
            <person name="Miki D."/>
            <person name="Li D."/>
            <person name="Tang Q."/>
            <person name="Xiao L."/>
            <person name="Rajput S."/>
            <person name="Deng P."/>
            <person name="Jia W."/>
            <person name="Huang R."/>
            <person name="Zhang M."/>
            <person name="Sun Y."/>
            <person name="Hu J."/>
            <person name="Fu X."/>
            <person name="Schnable P.S."/>
            <person name="Li F."/>
            <person name="Zhang H."/>
            <person name="Feng B."/>
            <person name="Zhu X."/>
            <person name="Liu R."/>
            <person name="Schnable J.C."/>
            <person name="Zhu J.-K."/>
            <person name="Zhang H."/>
        </authorList>
    </citation>
    <scope>NUCLEOTIDE SEQUENCE [LARGE SCALE GENOMIC DNA]</scope>
</reference>
<accession>A0A3L6PRV5</accession>
<gene>
    <name evidence="1" type="ORF">C2845_PM16G01520</name>
</gene>